<reference evidence="1 2" key="1">
    <citation type="submission" date="2017-03" db="EMBL/GenBank/DDBJ databases">
        <title>Complete Genome Sequence of a natural compounds producer, Streptomyces violaceus S21.</title>
        <authorList>
            <person name="Zhong C."/>
            <person name="Zhao Z."/>
            <person name="Fu J."/>
            <person name="Zong G."/>
            <person name="Qin R."/>
            <person name="Cao G."/>
        </authorList>
    </citation>
    <scope>NUCLEOTIDE SEQUENCE [LARGE SCALE GENOMIC DNA]</scope>
    <source>
        <strain evidence="1 2">S21</strain>
    </source>
</reference>
<accession>A0A1V0UF81</accession>
<protein>
    <recommendedName>
        <fullName evidence="3">DUF4034 domain-containing protein</fullName>
    </recommendedName>
</protein>
<dbReference type="EMBL" id="CP020570">
    <property type="protein sequence ID" value="ARF63740.1"/>
    <property type="molecule type" value="Genomic_DNA"/>
</dbReference>
<dbReference type="OrthoDB" id="7171245at2"/>
<dbReference type="STRING" id="1935.B1H20_21930"/>
<organism evidence="1 2">
    <name type="scientific">Streptomyces violaceoruber</name>
    <dbReference type="NCBI Taxonomy" id="1935"/>
    <lineage>
        <taxon>Bacteria</taxon>
        <taxon>Bacillati</taxon>
        <taxon>Actinomycetota</taxon>
        <taxon>Actinomycetes</taxon>
        <taxon>Kitasatosporales</taxon>
        <taxon>Streptomycetaceae</taxon>
        <taxon>Streptomyces</taxon>
        <taxon>Streptomyces violaceoruber group</taxon>
    </lineage>
</organism>
<proteinExistence type="predicted"/>
<sequence>MSPTEPDLIRAEFDLCRQIPSLVDLRTAVRGNDWDTVEAYFDFLGDDEDERAVAAGLVADLSSSERFLEREVAAHGSPLARTLLAARYIDVGWDIRSAYTAEHVSREQFQQFHGWLRRAEQLLIGVCADEPSYALAWSYRLTTARGLELGASEARRRYDRLAEHHPHHIQAQILLLQQLCPKWGGRWEETFGFARGCLDAAPAGSHAGRLVAQAHLERWLADSDDRPGDYLRSAEVRDEILAAADRSVRHPDYRPGFHWVGDHNDFAGALSLGGHYREAAPYFRTLGDKATELPWGYWGDREVQFLKHRRRALAKG</sequence>
<evidence type="ECO:0000313" key="2">
    <source>
        <dbReference type="Proteomes" id="UP000192445"/>
    </source>
</evidence>
<gene>
    <name evidence="1" type="ORF">B1H20_21930</name>
</gene>
<dbReference type="Proteomes" id="UP000192445">
    <property type="component" value="Chromosome"/>
</dbReference>
<dbReference type="RefSeq" id="WP_063759898.1">
    <property type="nucleotide sequence ID" value="NZ_CP020570.1"/>
</dbReference>
<evidence type="ECO:0000313" key="1">
    <source>
        <dbReference type="EMBL" id="ARF63740.1"/>
    </source>
</evidence>
<dbReference type="KEGG" id="svu:B1H20_21930"/>
<dbReference type="AlphaFoldDB" id="A0A1V0UF81"/>
<evidence type="ECO:0008006" key="3">
    <source>
        <dbReference type="Google" id="ProtNLM"/>
    </source>
</evidence>
<name>A0A1V0UF81_STRVN</name>